<name>L5KP01_PTEAL</name>
<gene>
    <name evidence="1" type="ORF">PAL_GLEAN10011534</name>
</gene>
<evidence type="ECO:0000313" key="1">
    <source>
        <dbReference type="EMBL" id="ELK13494.1"/>
    </source>
</evidence>
<protein>
    <submittedName>
        <fullName evidence="1">Uncharacterized protein</fullName>
    </submittedName>
</protein>
<dbReference type="AlphaFoldDB" id="L5KP01"/>
<proteinExistence type="predicted"/>
<dbReference type="Proteomes" id="UP000010552">
    <property type="component" value="Unassembled WGS sequence"/>
</dbReference>
<evidence type="ECO:0000313" key="2">
    <source>
        <dbReference type="Proteomes" id="UP000010552"/>
    </source>
</evidence>
<organism evidence="1 2">
    <name type="scientific">Pteropus alecto</name>
    <name type="common">Black flying fox</name>
    <dbReference type="NCBI Taxonomy" id="9402"/>
    <lineage>
        <taxon>Eukaryota</taxon>
        <taxon>Metazoa</taxon>
        <taxon>Chordata</taxon>
        <taxon>Craniata</taxon>
        <taxon>Vertebrata</taxon>
        <taxon>Euteleostomi</taxon>
        <taxon>Mammalia</taxon>
        <taxon>Eutheria</taxon>
        <taxon>Laurasiatheria</taxon>
        <taxon>Chiroptera</taxon>
        <taxon>Yinpterochiroptera</taxon>
        <taxon>Pteropodoidea</taxon>
        <taxon>Pteropodidae</taxon>
        <taxon>Pteropodinae</taxon>
        <taxon>Pteropus</taxon>
    </lineage>
</organism>
<reference evidence="2" key="1">
    <citation type="journal article" date="2013" name="Science">
        <title>Comparative analysis of bat genomes provides insight into the evolution of flight and immunity.</title>
        <authorList>
            <person name="Zhang G."/>
            <person name="Cowled C."/>
            <person name="Shi Z."/>
            <person name="Huang Z."/>
            <person name="Bishop-Lilly K.A."/>
            <person name="Fang X."/>
            <person name="Wynne J.W."/>
            <person name="Xiong Z."/>
            <person name="Baker M.L."/>
            <person name="Zhao W."/>
            <person name="Tachedjian M."/>
            <person name="Zhu Y."/>
            <person name="Zhou P."/>
            <person name="Jiang X."/>
            <person name="Ng J."/>
            <person name="Yang L."/>
            <person name="Wu L."/>
            <person name="Xiao J."/>
            <person name="Feng Y."/>
            <person name="Chen Y."/>
            <person name="Sun X."/>
            <person name="Zhang Y."/>
            <person name="Marsh G.A."/>
            <person name="Crameri G."/>
            <person name="Broder C.C."/>
            <person name="Frey K.G."/>
            <person name="Wang L.F."/>
            <person name="Wang J."/>
        </authorList>
    </citation>
    <scope>NUCLEOTIDE SEQUENCE [LARGE SCALE GENOMIC DNA]</scope>
</reference>
<dbReference type="EMBL" id="KB030625">
    <property type="protein sequence ID" value="ELK13494.1"/>
    <property type="molecule type" value="Genomic_DNA"/>
</dbReference>
<keyword evidence="2" id="KW-1185">Reference proteome</keyword>
<dbReference type="InParanoid" id="L5KP01"/>
<sequence length="132" mass="14411">MAGCAEPYLVCITGAAEGDRMPPYCYCPVPGPLSFLLSELLSSARDLALKCRLDHIPALLNVLQRIISGPRQGSVRERDVLQTGFYGFPSNHVWRPFINLGIKQALSQNPPLPPKLFIIVIMNGVQGPKGDP</sequence>
<accession>L5KP01</accession>